<feature type="domain" description="2-oxoacid dehydrogenase acyltransferase catalytic" evidence="4">
    <location>
        <begin position="2"/>
        <end position="50"/>
    </location>
</feature>
<dbReference type="InterPro" id="IPR001078">
    <property type="entry name" value="2-oxoacid_DH_actylTfrase"/>
</dbReference>
<dbReference type="SUPFAM" id="SSF52777">
    <property type="entry name" value="CoA-dependent acyltransferases"/>
    <property type="match status" value="1"/>
</dbReference>
<dbReference type="GO" id="GO:0004742">
    <property type="term" value="F:dihydrolipoyllysine-residue acetyltransferase activity"/>
    <property type="evidence" value="ECO:0007669"/>
    <property type="project" value="UniProtKB-EC"/>
</dbReference>
<gene>
    <name evidence="5" type="primary">aceF_1</name>
    <name evidence="5" type="ORF">NCTC11468_03064</name>
</gene>
<dbReference type="AlphaFoldDB" id="A0A2X5NTW7"/>
<accession>A0A2X5NTW7</accession>
<proteinExistence type="predicted"/>
<dbReference type="Gene3D" id="3.30.559.10">
    <property type="entry name" value="Chloramphenicol acetyltransferase-like domain"/>
    <property type="match status" value="1"/>
</dbReference>
<dbReference type="Pfam" id="PF00198">
    <property type="entry name" value="2-oxoacid_dh"/>
    <property type="match status" value="1"/>
</dbReference>
<evidence type="ECO:0000313" key="5">
    <source>
        <dbReference type="EMBL" id="SQK76656.1"/>
    </source>
</evidence>
<dbReference type="EC" id="2.3.1.12" evidence="5"/>
<dbReference type="PANTHER" id="PTHR43178">
    <property type="entry name" value="DIHYDROLIPOAMIDE ACETYLTRANSFERASE COMPONENT OF PYRUVATE DEHYDROGENASE COMPLEX"/>
    <property type="match status" value="1"/>
</dbReference>
<dbReference type="GO" id="GO:0005737">
    <property type="term" value="C:cytoplasm"/>
    <property type="evidence" value="ECO:0007669"/>
    <property type="project" value="TreeGrafter"/>
</dbReference>
<sequence>MKPVWNGKDFTPRLMLPLSLSFDHRVIDGADGARFITYINQVLSDIRRLIM</sequence>
<dbReference type="Proteomes" id="UP000248758">
    <property type="component" value="Chromosome 1"/>
</dbReference>
<evidence type="ECO:0000256" key="3">
    <source>
        <dbReference type="ARBA" id="ARBA00023315"/>
    </source>
</evidence>
<dbReference type="PANTHER" id="PTHR43178:SF2">
    <property type="entry name" value="DIHYDROLIPOYLLYSINE-RESIDUE ACETYLTRANSFERASE COMPONENT OF PYRUVATE DEHYDROGENASE COMPLEX"/>
    <property type="match status" value="1"/>
</dbReference>
<dbReference type="GO" id="GO:0006086">
    <property type="term" value="P:pyruvate decarboxylation to acetyl-CoA"/>
    <property type="evidence" value="ECO:0007669"/>
    <property type="project" value="TreeGrafter"/>
</dbReference>
<evidence type="ECO:0000256" key="2">
    <source>
        <dbReference type="ARBA" id="ARBA00022679"/>
    </source>
</evidence>
<dbReference type="KEGG" id="tpty:NCTC11468_03064"/>
<evidence type="ECO:0000259" key="4">
    <source>
        <dbReference type="Pfam" id="PF00198"/>
    </source>
</evidence>
<keyword evidence="5" id="KW-0670">Pyruvate</keyword>
<dbReference type="InterPro" id="IPR050743">
    <property type="entry name" value="2-oxoacid_DH_E2_comp"/>
</dbReference>
<dbReference type="EMBL" id="LS483499">
    <property type="protein sequence ID" value="SQK76656.1"/>
    <property type="molecule type" value="Genomic_DNA"/>
</dbReference>
<comment type="cofactor">
    <cofactor evidence="1">
        <name>(R)-lipoate</name>
        <dbReference type="ChEBI" id="CHEBI:83088"/>
    </cofactor>
</comment>
<dbReference type="GO" id="GO:0031405">
    <property type="term" value="F:lipoic acid binding"/>
    <property type="evidence" value="ECO:0007669"/>
    <property type="project" value="TreeGrafter"/>
</dbReference>
<evidence type="ECO:0000313" key="6">
    <source>
        <dbReference type="Proteomes" id="UP000248758"/>
    </source>
</evidence>
<dbReference type="InterPro" id="IPR023213">
    <property type="entry name" value="CAT-like_dom_sf"/>
</dbReference>
<protein>
    <submittedName>
        <fullName evidence="5">Dihydrolipoyllysine-residue acetyltransferase component of pyruvate dehydrogenase complex</fullName>
        <ecNumber evidence="5">2.3.1.12</ecNumber>
    </submittedName>
</protein>
<keyword evidence="3 5" id="KW-0012">Acyltransferase</keyword>
<reference evidence="5 6" key="1">
    <citation type="submission" date="2018-06" db="EMBL/GenBank/DDBJ databases">
        <authorList>
            <consortium name="Pathogen Informatics"/>
            <person name="Doyle S."/>
        </authorList>
    </citation>
    <scope>NUCLEOTIDE SEQUENCE [LARGE SCALE GENOMIC DNA]</scope>
    <source>
        <strain evidence="5 6">NCTC11468</strain>
    </source>
</reference>
<organism evidence="5 6">
    <name type="scientific">Tatumella ptyseos</name>
    <dbReference type="NCBI Taxonomy" id="82987"/>
    <lineage>
        <taxon>Bacteria</taxon>
        <taxon>Pseudomonadati</taxon>
        <taxon>Pseudomonadota</taxon>
        <taxon>Gammaproteobacteria</taxon>
        <taxon>Enterobacterales</taxon>
        <taxon>Erwiniaceae</taxon>
        <taxon>Tatumella</taxon>
    </lineage>
</organism>
<evidence type="ECO:0000256" key="1">
    <source>
        <dbReference type="ARBA" id="ARBA00001938"/>
    </source>
</evidence>
<keyword evidence="2 5" id="KW-0808">Transferase</keyword>
<name>A0A2X5NTW7_9GAMM</name>